<organism evidence="1">
    <name type="scientific">Siphoviridae sp. ctDXu9</name>
    <dbReference type="NCBI Taxonomy" id="2825387"/>
    <lineage>
        <taxon>Viruses</taxon>
        <taxon>Duplodnaviria</taxon>
        <taxon>Heunggongvirae</taxon>
        <taxon>Uroviricota</taxon>
        <taxon>Caudoviricetes</taxon>
    </lineage>
</organism>
<reference evidence="1" key="1">
    <citation type="journal article" date="2021" name="Proc. Natl. Acad. Sci. U.S.A.">
        <title>A Catalog of Tens of Thousands of Viruses from Human Metagenomes Reveals Hidden Associations with Chronic Diseases.</title>
        <authorList>
            <person name="Tisza M.J."/>
            <person name="Buck C.B."/>
        </authorList>
    </citation>
    <scope>NUCLEOTIDE SEQUENCE</scope>
    <source>
        <strain evidence="1">CtDXu9</strain>
    </source>
</reference>
<sequence length="33" mass="3969">MFHIMQVTGDVIFRKCWGYPEVPEEDIYLSLHN</sequence>
<proteinExistence type="predicted"/>
<name>A0A8S5VD50_9CAUD</name>
<accession>A0A8S5VD50</accession>
<protein>
    <submittedName>
        <fullName evidence="1">GTPase binding</fullName>
    </submittedName>
</protein>
<dbReference type="EMBL" id="BK016244">
    <property type="protein sequence ID" value="DAG04551.1"/>
    <property type="molecule type" value="Genomic_DNA"/>
</dbReference>
<evidence type="ECO:0000313" key="1">
    <source>
        <dbReference type="EMBL" id="DAG04551.1"/>
    </source>
</evidence>